<accession>A0AAV7JEW3</accession>
<protein>
    <recommendedName>
        <fullName evidence="3">F5/8 type C domain-containing protein</fullName>
    </recommendedName>
</protein>
<feature type="coiled-coil region" evidence="1">
    <location>
        <begin position="154"/>
        <end position="195"/>
    </location>
</feature>
<keyword evidence="2" id="KW-0732">Signal</keyword>
<evidence type="ECO:0000313" key="4">
    <source>
        <dbReference type="EMBL" id="KAI6647260.1"/>
    </source>
</evidence>
<dbReference type="EMBL" id="JAKMXF010000343">
    <property type="protein sequence ID" value="KAI6647260.1"/>
    <property type="molecule type" value="Genomic_DNA"/>
</dbReference>
<dbReference type="Gene3D" id="2.60.120.260">
    <property type="entry name" value="Galactose-binding domain-like"/>
    <property type="match status" value="1"/>
</dbReference>
<dbReference type="InterPro" id="IPR008979">
    <property type="entry name" value="Galactose-bd-like_sf"/>
</dbReference>
<dbReference type="AlphaFoldDB" id="A0AAV7JEW3"/>
<dbReference type="SUPFAM" id="SSF49785">
    <property type="entry name" value="Galactose-binding domain-like"/>
    <property type="match status" value="1"/>
</dbReference>
<feature type="signal peptide" evidence="2">
    <location>
        <begin position="1"/>
        <end position="19"/>
    </location>
</feature>
<keyword evidence="5" id="KW-1185">Reference proteome</keyword>
<feature type="domain" description="F5/8 type C" evidence="3">
    <location>
        <begin position="240"/>
        <end position="327"/>
    </location>
</feature>
<proteinExistence type="predicted"/>
<reference evidence="4 5" key="1">
    <citation type="journal article" date="2023" name="BMC Biol.">
        <title>The compact genome of the sponge Oopsacas minuta (Hexactinellida) is lacking key metazoan core genes.</title>
        <authorList>
            <person name="Santini S."/>
            <person name="Schenkelaars Q."/>
            <person name="Jourda C."/>
            <person name="Duchesne M."/>
            <person name="Belahbib H."/>
            <person name="Rocher C."/>
            <person name="Selva M."/>
            <person name="Riesgo A."/>
            <person name="Vervoort M."/>
            <person name="Leys S.P."/>
            <person name="Kodjabachian L."/>
            <person name="Le Bivic A."/>
            <person name="Borchiellini C."/>
            <person name="Claverie J.M."/>
            <person name="Renard E."/>
        </authorList>
    </citation>
    <scope>NUCLEOTIDE SEQUENCE [LARGE SCALE GENOMIC DNA]</scope>
    <source>
        <strain evidence="4">SPO-2</strain>
    </source>
</reference>
<dbReference type="Pfam" id="PF00754">
    <property type="entry name" value="F5_F8_type_C"/>
    <property type="match status" value="1"/>
</dbReference>
<feature type="chain" id="PRO_5043552196" description="F5/8 type C domain-containing protein" evidence="2">
    <location>
        <begin position="20"/>
        <end position="327"/>
    </location>
</feature>
<gene>
    <name evidence="4" type="ORF">LOD99_12257</name>
</gene>
<dbReference type="PROSITE" id="PS50022">
    <property type="entry name" value="FA58C_3"/>
    <property type="match status" value="1"/>
</dbReference>
<evidence type="ECO:0000256" key="2">
    <source>
        <dbReference type="SAM" id="SignalP"/>
    </source>
</evidence>
<organism evidence="4 5">
    <name type="scientific">Oopsacas minuta</name>
    <dbReference type="NCBI Taxonomy" id="111878"/>
    <lineage>
        <taxon>Eukaryota</taxon>
        <taxon>Metazoa</taxon>
        <taxon>Porifera</taxon>
        <taxon>Hexactinellida</taxon>
        <taxon>Hexasterophora</taxon>
        <taxon>Lyssacinosida</taxon>
        <taxon>Leucopsacidae</taxon>
        <taxon>Oopsacas</taxon>
    </lineage>
</organism>
<keyword evidence="1" id="KW-0175">Coiled coil</keyword>
<evidence type="ECO:0000259" key="3">
    <source>
        <dbReference type="PROSITE" id="PS50022"/>
    </source>
</evidence>
<comment type="caution">
    <text evidence="4">The sequence shown here is derived from an EMBL/GenBank/DDBJ whole genome shotgun (WGS) entry which is preliminary data.</text>
</comment>
<name>A0AAV7JEW3_9METZ</name>
<sequence>MNIFHIITLLLTIICVTEANDNVNSCPSCEMPCRVSAPDISRSSLIKLYSSSVDSYTITTILDGYNCAFRVTVSQNSTVYLARKNVCNWSFDTHCRILSGTPKITPVRNDNTRLKVGFPAFRNFHVHLKPAEDYVASLFYEKVGLIQNELSITKEQLSNTSDELATTNEQLSNTSDELATTTERLELLIEELEERDLMRSRLKYAIANSFISGNDWGCQEPNPMIYPNGQKYCYSTAGNWIHFDLKEKFTINLIRFHLWEHDYRVYTYQLSISPDRVNWESIAAGVTGHSIQEYKLDNPTDIRYIRMEGNNTLSRYLQLLALSVDWV</sequence>
<dbReference type="InterPro" id="IPR000421">
    <property type="entry name" value="FA58C"/>
</dbReference>
<dbReference type="Proteomes" id="UP001165289">
    <property type="component" value="Unassembled WGS sequence"/>
</dbReference>
<evidence type="ECO:0000313" key="5">
    <source>
        <dbReference type="Proteomes" id="UP001165289"/>
    </source>
</evidence>
<evidence type="ECO:0000256" key="1">
    <source>
        <dbReference type="SAM" id="Coils"/>
    </source>
</evidence>